<organism evidence="3">
    <name type="scientific">Plasmodium vivax</name>
    <name type="common">malaria parasite P. vivax</name>
    <dbReference type="NCBI Taxonomy" id="5855"/>
    <lineage>
        <taxon>Eukaryota</taxon>
        <taxon>Sar</taxon>
        <taxon>Alveolata</taxon>
        <taxon>Apicomplexa</taxon>
        <taxon>Aconoidasida</taxon>
        <taxon>Haemosporida</taxon>
        <taxon>Plasmodiidae</taxon>
        <taxon>Plasmodium</taxon>
        <taxon>Plasmodium (Plasmodium)</taxon>
    </lineage>
</organism>
<evidence type="ECO:0000313" key="3">
    <source>
        <dbReference type="EMBL" id="BAR42445.1"/>
    </source>
</evidence>
<feature type="chain" id="PRO_5002418377" evidence="2">
    <location>
        <begin position="20"/>
        <end position="448"/>
    </location>
</feature>
<reference evidence="3" key="1">
    <citation type="submission" date="2012-07" db="EMBL/GenBank/DDBJ databases">
        <title>Species-specific polymorphism of Plasmodium serine repeat antigen genes.</title>
        <authorList>
            <person name="Arisue N."/>
            <person name="Tanabe K."/>
            <person name="Palacpac N.M.Q."/>
            <person name="Horii T."/>
        </authorList>
    </citation>
    <scope>NUCLEOTIDE SEQUENCE</scope>
    <source>
        <strain evidence="3">IN1</strain>
    </source>
</reference>
<feature type="region of interest" description="Disordered" evidence="1">
    <location>
        <begin position="425"/>
        <end position="448"/>
    </location>
</feature>
<feature type="region of interest" description="Disordered" evidence="1">
    <location>
        <begin position="23"/>
        <end position="89"/>
    </location>
</feature>
<dbReference type="VEuPathDB" id="PlasmoDB:PVPAM_040028300"/>
<feature type="region of interest" description="Disordered" evidence="1">
    <location>
        <begin position="168"/>
        <end position="254"/>
    </location>
</feature>
<gene>
    <name evidence="3" type="primary">Pvi_TSERA1</name>
</gene>
<protein>
    <submittedName>
        <fullName evidence="3">Pvi_TSERA1 protein</fullName>
    </submittedName>
</protein>
<feature type="compositionally biased region" description="Basic and acidic residues" evidence="1">
    <location>
        <begin position="168"/>
        <end position="178"/>
    </location>
</feature>
<keyword evidence="2" id="KW-0732">Signal</keyword>
<dbReference type="VEuPathDB" id="PlasmoDB:PVW1_040023900"/>
<accession>A0A0E4B202</accession>
<name>A0A0E4B202_PLAVI</name>
<feature type="signal peptide" evidence="2">
    <location>
        <begin position="1"/>
        <end position="19"/>
    </location>
</feature>
<proteinExistence type="predicted"/>
<feature type="compositionally biased region" description="Acidic residues" evidence="1">
    <location>
        <begin position="222"/>
        <end position="252"/>
    </location>
</feature>
<evidence type="ECO:0000256" key="2">
    <source>
        <dbReference type="SAM" id="SignalP"/>
    </source>
</evidence>
<dbReference type="VEuPathDB" id="PlasmoDB:PVX_003815"/>
<dbReference type="AlphaFoldDB" id="A0A0E4B202"/>
<evidence type="ECO:0000256" key="1">
    <source>
        <dbReference type="SAM" id="MobiDB-lite"/>
    </source>
</evidence>
<dbReference type="VEuPathDB" id="PlasmoDB:PVP01_0417500"/>
<sequence>MKSLVALLFIPSALLGSNAEGLAGAESPPGGVLGGEASDGDPLTEGASEQKRMMTKGGRPANRLGKCQTGQDPTPTIRRASPKLRRQSEGVGQANYVKVKALPFKRTIGVKINRTCGAEMGFLFIPHSSMYLTTEESKAGAFKMMTHIEDNAFPLNWRVYLPREPHTAAKRDATETKWHGRSLAGSNDGPCDEGHDFFSGGIDSGEDGAIPPMEKGDQPEGCSEEASEEESEEESEDASEGCSEDASEEASEEQQLRISIERVLSGVYKVAADGRKVLITREELDDSLKEELKKYCQLLKKVDSSGTLEEHQMGSEMEVFDNLVNLLQKHGDETVFTLRRKLRNPAVCMKDVSEWVLKRRGLALPDSPSSNASEKDTNLGVDPKWMECVRSNSREEGAEGYNGEEDGMVNLAKLKMRSKHFCCFSGGGNQDKSNGKGPCAPKAEEEVE</sequence>
<dbReference type="EMBL" id="AB733835">
    <property type="protein sequence ID" value="BAR42445.1"/>
    <property type="molecule type" value="Genomic_DNA"/>
</dbReference>